<dbReference type="VEuPathDB" id="FungiDB:PYU1_G006505"/>
<reference evidence="5" key="2">
    <citation type="submission" date="2010-04" db="EMBL/GenBank/DDBJ databases">
        <authorList>
            <person name="Buell R."/>
            <person name="Hamilton J."/>
            <person name="Hostetler J."/>
        </authorList>
    </citation>
    <scope>NUCLEOTIDE SEQUENCE [LARGE SCALE GENOMIC DNA]</scope>
    <source>
        <strain evidence="5">DAOM:BR144</strain>
    </source>
</reference>
<dbReference type="GO" id="GO:0004842">
    <property type="term" value="F:ubiquitin-protein transferase activity"/>
    <property type="evidence" value="ECO:0007669"/>
    <property type="project" value="TreeGrafter"/>
</dbReference>
<dbReference type="GO" id="GO:0085020">
    <property type="term" value="P:protein K6-linked ubiquitination"/>
    <property type="evidence" value="ECO:0007669"/>
    <property type="project" value="TreeGrafter"/>
</dbReference>
<evidence type="ECO:0000256" key="2">
    <source>
        <dbReference type="ARBA" id="ARBA00023043"/>
    </source>
</evidence>
<evidence type="ECO:0000313" key="4">
    <source>
        <dbReference type="EnsemblProtists" id="PYU1_T006517"/>
    </source>
</evidence>
<dbReference type="HOGENOM" id="CLU_1071433_0_0_1"/>
<dbReference type="Pfam" id="PF12796">
    <property type="entry name" value="Ank_2"/>
    <property type="match status" value="1"/>
</dbReference>
<evidence type="ECO:0000256" key="3">
    <source>
        <dbReference type="PROSITE-ProRule" id="PRU00023"/>
    </source>
</evidence>
<protein>
    <submittedName>
        <fullName evidence="4">Uncharacterized protein</fullName>
    </submittedName>
</protein>
<dbReference type="InterPro" id="IPR036770">
    <property type="entry name" value="Ankyrin_rpt-contain_sf"/>
</dbReference>
<dbReference type="InterPro" id="IPR002110">
    <property type="entry name" value="Ankyrin_rpt"/>
</dbReference>
<keyword evidence="1" id="KW-0677">Repeat</keyword>
<sequence length="272" mass="30383">MNNKEQTRAWIEARKLQLVGSVLAARDQELFIEATFATHFGRFFRQQEFWQPFEQACCAVYEGKPWHMQRQLMLAFSLPQEMNAKDARGETMLTLAAAHGRAKVVSILCQIKADPRIENAKVGWSAVHVAAAYNDTDVLESLIALGININQPDTRLGYTPLHLAASVDNVKVLKYLHDSGKAGFMAKAKNGFTALHVASVHGSEQCVAFLLSTYPELKCQYDAVLHENPAHKAAKHLHPSVYTQLVAHGTQDDVENLQTVHRGIFNVRHNSQ</sequence>
<proteinExistence type="predicted"/>
<dbReference type="Gene3D" id="1.25.40.20">
    <property type="entry name" value="Ankyrin repeat-containing domain"/>
    <property type="match status" value="1"/>
</dbReference>
<organism evidence="4 5">
    <name type="scientific">Globisporangium ultimum (strain ATCC 200006 / CBS 805.95 / DAOM BR144)</name>
    <name type="common">Pythium ultimum</name>
    <dbReference type="NCBI Taxonomy" id="431595"/>
    <lineage>
        <taxon>Eukaryota</taxon>
        <taxon>Sar</taxon>
        <taxon>Stramenopiles</taxon>
        <taxon>Oomycota</taxon>
        <taxon>Peronosporomycetes</taxon>
        <taxon>Pythiales</taxon>
        <taxon>Pythiaceae</taxon>
        <taxon>Globisporangium</taxon>
    </lineage>
</organism>
<name>K3WNH5_GLOUD</name>
<keyword evidence="5" id="KW-1185">Reference proteome</keyword>
<dbReference type="SMART" id="SM00248">
    <property type="entry name" value="ANK"/>
    <property type="match status" value="5"/>
</dbReference>
<feature type="repeat" description="ANK" evidence="3">
    <location>
        <begin position="156"/>
        <end position="180"/>
    </location>
</feature>
<dbReference type="EnsemblProtists" id="PYU1_T006517">
    <property type="protein sequence ID" value="PYU1_T006517"/>
    <property type="gene ID" value="PYU1_G006505"/>
</dbReference>
<dbReference type="PANTHER" id="PTHR24171:SF8">
    <property type="entry name" value="BRCA1-ASSOCIATED RING DOMAIN PROTEIN 1"/>
    <property type="match status" value="1"/>
</dbReference>
<dbReference type="EMBL" id="GL376604">
    <property type="status" value="NOT_ANNOTATED_CDS"/>
    <property type="molecule type" value="Genomic_DNA"/>
</dbReference>
<dbReference type="STRING" id="431595.K3WNH5"/>
<dbReference type="eggNOG" id="KOG4177">
    <property type="taxonomic scope" value="Eukaryota"/>
</dbReference>
<dbReference type="PROSITE" id="PS50088">
    <property type="entry name" value="ANK_REPEAT"/>
    <property type="match status" value="3"/>
</dbReference>
<dbReference type="AlphaFoldDB" id="K3WNH5"/>
<feature type="repeat" description="ANK" evidence="3">
    <location>
        <begin position="122"/>
        <end position="154"/>
    </location>
</feature>
<dbReference type="Proteomes" id="UP000019132">
    <property type="component" value="Unassembled WGS sequence"/>
</dbReference>
<dbReference type="SUPFAM" id="SSF48403">
    <property type="entry name" value="Ankyrin repeat"/>
    <property type="match status" value="1"/>
</dbReference>
<reference evidence="4" key="3">
    <citation type="submission" date="2015-02" db="UniProtKB">
        <authorList>
            <consortium name="EnsemblProtists"/>
        </authorList>
    </citation>
    <scope>IDENTIFICATION</scope>
    <source>
        <strain evidence="4">DAOM BR144</strain>
    </source>
</reference>
<accession>K3WNH5</accession>
<keyword evidence="2 3" id="KW-0040">ANK repeat</keyword>
<dbReference type="PROSITE" id="PS50297">
    <property type="entry name" value="ANK_REP_REGION"/>
    <property type="match status" value="2"/>
</dbReference>
<dbReference type="PANTHER" id="PTHR24171">
    <property type="entry name" value="ANKYRIN REPEAT DOMAIN-CONTAINING PROTEIN 39-RELATED"/>
    <property type="match status" value="1"/>
</dbReference>
<dbReference type="OMA" id="FPDMKFH"/>
<dbReference type="InParanoid" id="K3WNH5"/>
<evidence type="ECO:0000313" key="5">
    <source>
        <dbReference type="Proteomes" id="UP000019132"/>
    </source>
</evidence>
<feature type="repeat" description="ANK" evidence="3">
    <location>
        <begin position="88"/>
        <end position="120"/>
    </location>
</feature>
<reference evidence="5" key="1">
    <citation type="journal article" date="2010" name="Genome Biol.">
        <title>Genome sequence of the necrotrophic plant pathogen Pythium ultimum reveals original pathogenicity mechanisms and effector repertoire.</title>
        <authorList>
            <person name="Levesque C.A."/>
            <person name="Brouwer H."/>
            <person name="Cano L."/>
            <person name="Hamilton J.P."/>
            <person name="Holt C."/>
            <person name="Huitema E."/>
            <person name="Raffaele S."/>
            <person name="Robideau G.P."/>
            <person name="Thines M."/>
            <person name="Win J."/>
            <person name="Zerillo M.M."/>
            <person name="Beakes G.W."/>
            <person name="Boore J.L."/>
            <person name="Busam D."/>
            <person name="Dumas B."/>
            <person name="Ferriera S."/>
            <person name="Fuerstenberg S.I."/>
            <person name="Gachon C.M."/>
            <person name="Gaulin E."/>
            <person name="Govers F."/>
            <person name="Grenville-Briggs L."/>
            <person name="Horner N."/>
            <person name="Hostetler J."/>
            <person name="Jiang R.H."/>
            <person name="Johnson J."/>
            <person name="Krajaejun T."/>
            <person name="Lin H."/>
            <person name="Meijer H.J."/>
            <person name="Moore B."/>
            <person name="Morris P."/>
            <person name="Phuntmart V."/>
            <person name="Puiu D."/>
            <person name="Shetty J."/>
            <person name="Stajich J.E."/>
            <person name="Tripathy S."/>
            <person name="Wawra S."/>
            <person name="van West P."/>
            <person name="Whitty B.R."/>
            <person name="Coutinho P.M."/>
            <person name="Henrissat B."/>
            <person name="Martin F."/>
            <person name="Thomas P.D."/>
            <person name="Tyler B.M."/>
            <person name="De Vries R.P."/>
            <person name="Kamoun S."/>
            <person name="Yandell M."/>
            <person name="Tisserat N."/>
            <person name="Buell C.R."/>
        </authorList>
    </citation>
    <scope>NUCLEOTIDE SEQUENCE</scope>
    <source>
        <strain evidence="5">DAOM:BR144</strain>
    </source>
</reference>
<evidence type="ECO:0000256" key="1">
    <source>
        <dbReference type="ARBA" id="ARBA00022737"/>
    </source>
</evidence>